<evidence type="ECO:0000256" key="3">
    <source>
        <dbReference type="ARBA" id="ARBA00022448"/>
    </source>
</evidence>
<dbReference type="PANTHER" id="PTHR22601">
    <property type="entry name" value="ISP4 LIKE PROTEIN"/>
    <property type="match status" value="1"/>
</dbReference>
<keyword evidence="11" id="KW-1185">Reference proteome</keyword>
<accession>B0DHC2</accession>
<dbReference type="InterPro" id="IPR004648">
    <property type="entry name" value="Oligpept_transpt"/>
</dbReference>
<feature type="transmembrane region" description="Helical" evidence="9">
    <location>
        <begin position="573"/>
        <end position="596"/>
    </location>
</feature>
<proteinExistence type="inferred from homology"/>
<feature type="transmembrane region" description="Helical" evidence="9">
    <location>
        <begin position="207"/>
        <end position="227"/>
    </location>
</feature>
<dbReference type="RefSeq" id="XP_001883373.1">
    <property type="nucleotide sequence ID" value="XM_001883338.1"/>
</dbReference>
<dbReference type="NCBIfam" id="TIGR00728">
    <property type="entry name" value="OPT_sfam"/>
    <property type="match status" value="2"/>
</dbReference>
<comment type="similarity">
    <text evidence="2">Belongs to the oligopeptide OPT transporter family.</text>
</comment>
<evidence type="ECO:0000313" key="11">
    <source>
        <dbReference type="Proteomes" id="UP000001194"/>
    </source>
</evidence>
<gene>
    <name evidence="10" type="ORF">LACBIDRAFT_302225</name>
</gene>
<dbReference type="GO" id="GO:0015031">
    <property type="term" value="P:protein transport"/>
    <property type="evidence" value="ECO:0007669"/>
    <property type="project" value="UniProtKB-KW"/>
</dbReference>
<feature type="transmembrane region" description="Helical" evidence="9">
    <location>
        <begin position="239"/>
        <end position="257"/>
    </location>
</feature>
<dbReference type="NCBIfam" id="TIGR00727">
    <property type="entry name" value="ISP4_OPT"/>
    <property type="match status" value="1"/>
</dbReference>
<dbReference type="InterPro" id="IPR004813">
    <property type="entry name" value="OPT"/>
</dbReference>
<feature type="transmembrane region" description="Helical" evidence="9">
    <location>
        <begin position="489"/>
        <end position="510"/>
    </location>
</feature>
<feature type="transmembrane region" description="Helical" evidence="9">
    <location>
        <begin position="682"/>
        <end position="706"/>
    </location>
</feature>
<feature type="transmembrane region" description="Helical" evidence="9">
    <location>
        <begin position="608"/>
        <end position="628"/>
    </location>
</feature>
<evidence type="ECO:0000313" key="10">
    <source>
        <dbReference type="EMBL" id="EDR06085.1"/>
    </source>
</evidence>
<dbReference type="FunCoup" id="B0DHC2">
    <property type="interactions" value="11"/>
</dbReference>
<keyword evidence="5" id="KW-0571">Peptide transport</keyword>
<feature type="transmembrane region" description="Helical" evidence="9">
    <location>
        <begin position="74"/>
        <end position="94"/>
    </location>
</feature>
<keyword evidence="6" id="KW-0653">Protein transport</keyword>
<feature type="transmembrane region" description="Helical" evidence="9">
    <location>
        <begin position="174"/>
        <end position="195"/>
    </location>
</feature>
<evidence type="ECO:0000256" key="9">
    <source>
        <dbReference type="SAM" id="Phobius"/>
    </source>
</evidence>
<dbReference type="OrthoDB" id="9986677at2759"/>
<name>B0DHC2_LACBS</name>
<evidence type="ECO:0000256" key="7">
    <source>
        <dbReference type="ARBA" id="ARBA00022989"/>
    </source>
</evidence>
<dbReference type="HOGENOM" id="CLU_004965_1_1_1"/>
<organism evidence="11">
    <name type="scientific">Laccaria bicolor (strain S238N-H82 / ATCC MYA-4686)</name>
    <name type="common">Bicoloured deceiver</name>
    <name type="synonym">Laccaria laccata var. bicolor</name>
    <dbReference type="NCBI Taxonomy" id="486041"/>
    <lineage>
        <taxon>Eukaryota</taxon>
        <taxon>Fungi</taxon>
        <taxon>Dikarya</taxon>
        <taxon>Basidiomycota</taxon>
        <taxon>Agaricomycotina</taxon>
        <taxon>Agaricomycetes</taxon>
        <taxon>Agaricomycetidae</taxon>
        <taxon>Agaricales</taxon>
        <taxon>Agaricineae</taxon>
        <taxon>Hydnangiaceae</taxon>
        <taxon>Laccaria</taxon>
    </lineage>
</organism>
<dbReference type="EMBL" id="DS547110">
    <property type="protein sequence ID" value="EDR06085.1"/>
    <property type="molecule type" value="Genomic_DNA"/>
</dbReference>
<feature type="transmembrane region" description="Helical" evidence="9">
    <location>
        <begin position="463"/>
        <end position="483"/>
    </location>
</feature>
<evidence type="ECO:0000256" key="2">
    <source>
        <dbReference type="ARBA" id="ARBA00008807"/>
    </source>
</evidence>
<feature type="transmembrane region" description="Helical" evidence="9">
    <location>
        <begin position="410"/>
        <end position="431"/>
    </location>
</feature>
<feature type="transmembrane region" description="Helical" evidence="9">
    <location>
        <begin position="718"/>
        <end position="740"/>
    </location>
</feature>
<dbReference type="GO" id="GO:0016020">
    <property type="term" value="C:membrane"/>
    <property type="evidence" value="ECO:0007669"/>
    <property type="project" value="UniProtKB-SubCell"/>
</dbReference>
<dbReference type="GeneID" id="6078894"/>
<keyword evidence="8 9" id="KW-0472">Membrane</keyword>
<evidence type="ECO:0000256" key="5">
    <source>
        <dbReference type="ARBA" id="ARBA00022856"/>
    </source>
</evidence>
<protein>
    <submittedName>
        <fullName evidence="10">Oligopeptide transporter</fullName>
    </submittedName>
</protein>
<sequence length="787" mass="88833">MSYPEDVKQDLSESEKQVNLKELEAVALPEFDDPNIDKDEAIAGVLEDDSPYPEVRSAVANTDDPDIPVNTVRAWVLGLIWAIIVPGLNQFFFFRYPSVQVTAIVAQLLIFPMGRLWARVVPNVKIFGFELNPGPFSMKEHVLATIMASVGAGSAYATDIVAVQRVFYNQTYNFSYQWMIVMSTQLIGFSIGGIARRFLVQPPSMIWPANLVVCALFNTLHAQTYAGIGNRGGMSRERFFFYGFAASTVWYLFPGYLFQALSYFSWVCWIAPDNVPVNQMFGYVHGMGMSLVTFDWAQIAYIGSPLATPWWAEANIAAGFVFFYCQVPDTGSLCKFRSFHVSICDSQGDLRRHNQYTNAWSSKYMPISSRGSFDHFGKTYNVSRIINADSTFNEVEYQAYSPLFLSTTFAISYGLSFASITATLTHAFLYFRKQIYTHARRAMNEQPDIHARLMSRYPQVPEWWYATIFLTMFAFGVVAIQVWETKFPVQYFILALVISFVYVIPIGMIQAITNQQVGLNVITELIIGYALPGRPIAMMMFKTWGYITMAQALAFTSDFKLGHYMKIPPRAMFWSQVIATVVAGTVQLGVQAWMFTNIPDMCDPAQKDGFICPSTEVFGTASIIWGVIGPARQFSKGQVYYALLFFFLVGLAAPIFTYLLSLKFPNSWLRYLNFPVIFSGTGYIPPASAVNYVPWAIVGFVFQYVIRRRHFSWWTKYNYVLSAALDSGVAISAVLIFFILQYPKNGEIGLNNVQVWWGNTVPFNTADAKGTPMLKLSKGEFFGPTSW</sequence>
<comment type="subcellular location">
    <subcellularLocation>
        <location evidence="1">Membrane</location>
        <topology evidence="1">Multi-pass membrane protein</topology>
    </subcellularLocation>
</comment>
<reference evidence="10 11" key="1">
    <citation type="journal article" date="2008" name="Nature">
        <title>The genome of Laccaria bicolor provides insights into mycorrhizal symbiosis.</title>
        <authorList>
            <person name="Martin F."/>
            <person name="Aerts A."/>
            <person name="Ahren D."/>
            <person name="Brun A."/>
            <person name="Danchin E.G.J."/>
            <person name="Duchaussoy F."/>
            <person name="Gibon J."/>
            <person name="Kohler A."/>
            <person name="Lindquist E."/>
            <person name="Pereda V."/>
            <person name="Salamov A."/>
            <person name="Shapiro H.J."/>
            <person name="Wuyts J."/>
            <person name="Blaudez D."/>
            <person name="Buee M."/>
            <person name="Brokstein P."/>
            <person name="Canbaeck B."/>
            <person name="Cohen D."/>
            <person name="Courty P.E."/>
            <person name="Coutinho P.M."/>
            <person name="Delaruelle C."/>
            <person name="Detter J.C."/>
            <person name="Deveau A."/>
            <person name="DiFazio S."/>
            <person name="Duplessis S."/>
            <person name="Fraissinet-Tachet L."/>
            <person name="Lucic E."/>
            <person name="Frey-Klett P."/>
            <person name="Fourrey C."/>
            <person name="Feussner I."/>
            <person name="Gay G."/>
            <person name="Grimwood J."/>
            <person name="Hoegger P.J."/>
            <person name="Jain P."/>
            <person name="Kilaru S."/>
            <person name="Labbe J."/>
            <person name="Lin Y.C."/>
            <person name="Legue V."/>
            <person name="Le Tacon F."/>
            <person name="Marmeisse R."/>
            <person name="Melayah D."/>
            <person name="Montanini B."/>
            <person name="Muratet M."/>
            <person name="Nehls U."/>
            <person name="Niculita-Hirzel H."/>
            <person name="Oudot-Le Secq M.P."/>
            <person name="Peter M."/>
            <person name="Quesneville H."/>
            <person name="Rajashekar B."/>
            <person name="Reich M."/>
            <person name="Rouhier N."/>
            <person name="Schmutz J."/>
            <person name="Yin T."/>
            <person name="Chalot M."/>
            <person name="Henrissat B."/>
            <person name="Kuees U."/>
            <person name="Lucas S."/>
            <person name="Van de Peer Y."/>
            <person name="Podila G.K."/>
            <person name="Polle A."/>
            <person name="Pukkila P.J."/>
            <person name="Richardson P.M."/>
            <person name="Rouze P."/>
            <person name="Sanders I.R."/>
            <person name="Stajich J.E."/>
            <person name="Tunlid A."/>
            <person name="Tuskan G."/>
            <person name="Grigoriev I.V."/>
        </authorList>
    </citation>
    <scope>NUCLEOTIDE SEQUENCE [LARGE SCALE GENOMIC DNA]</scope>
    <source>
        <strain evidence="11">S238N-H82 / ATCC MYA-4686</strain>
    </source>
</reference>
<feature type="transmembrane region" description="Helical" evidence="9">
    <location>
        <begin position="101"/>
        <end position="121"/>
    </location>
</feature>
<evidence type="ECO:0000256" key="8">
    <source>
        <dbReference type="ARBA" id="ARBA00023136"/>
    </source>
</evidence>
<feature type="transmembrane region" description="Helical" evidence="9">
    <location>
        <begin position="141"/>
        <end position="162"/>
    </location>
</feature>
<feature type="transmembrane region" description="Helical" evidence="9">
    <location>
        <begin position="640"/>
        <end position="662"/>
    </location>
</feature>
<dbReference type="Pfam" id="PF03169">
    <property type="entry name" value="OPT"/>
    <property type="match status" value="1"/>
</dbReference>
<dbReference type="Proteomes" id="UP000001194">
    <property type="component" value="Unassembled WGS sequence"/>
</dbReference>
<evidence type="ECO:0000256" key="1">
    <source>
        <dbReference type="ARBA" id="ARBA00004141"/>
    </source>
</evidence>
<keyword evidence="3" id="KW-0813">Transport</keyword>
<dbReference type="GO" id="GO:0035673">
    <property type="term" value="F:oligopeptide transmembrane transporter activity"/>
    <property type="evidence" value="ECO:0007669"/>
    <property type="project" value="InterPro"/>
</dbReference>
<dbReference type="InParanoid" id="B0DHC2"/>
<evidence type="ECO:0000256" key="4">
    <source>
        <dbReference type="ARBA" id="ARBA00022692"/>
    </source>
</evidence>
<dbReference type="AlphaFoldDB" id="B0DHC2"/>
<keyword evidence="7 9" id="KW-1133">Transmembrane helix</keyword>
<keyword evidence="4 9" id="KW-0812">Transmembrane</keyword>
<evidence type="ECO:0000256" key="6">
    <source>
        <dbReference type="ARBA" id="ARBA00022927"/>
    </source>
</evidence>
<dbReference type="KEGG" id="lbc:LACBIDRAFT_302225"/>